<evidence type="ECO:0000256" key="2">
    <source>
        <dbReference type="ARBA" id="ARBA00022722"/>
    </source>
</evidence>
<dbReference type="InterPro" id="IPR013551">
    <property type="entry name" value="YicC-like_C"/>
</dbReference>
<dbReference type="PATRIC" id="fig|213810.4.peg.747"/>
<name>D4LBM0_RUMC1</name>
<accession>D4LBM0</accession>
<evidence type="ECO:0000313" key="8">
    <source>
        <dbReference type="EMBL" id="CBL17015.1"/>
    </source>
</evidence>
<reference evidence="8" key="1">
    <citation type="submission" date="2010-03" db="EMBL/GenBank/DDBJ databases">
        <title>The genome sequence of Ruminococcus sp. 18P13.</title>
        <authorList>
            <consortium name="metaHIT consortium -- http://www.metahit.eu/"/>
            <person name="Pajon A."/>
            <person name="Turner K."/>
            <person name="Parkhill J."/>
            <person name="Bernalier A."/>
        </authorList>
    </citation>
    <scope>NUCLEOTIDE SEQUENCE [LARGE SCALE GENOMIC DNA]</scope>
    <source>
        <strain evidence="8">Type strain: 18P13</strain>
    </source>
</reference>
<comment type="cofactor">
    <cofactor evidence="1">
        <name>a divalent metal cation</name>
        <dbReference type="ChEBI" id="CHEBI:60240"/>
    </cofactor>
</comment>
<dbReference type="Proteomes" id="UP000007054">
    <property type="component" value="Chromosome"/>
</dbReference>
<dbReference type="AlphaFoldDB" id="D4LBM0"/>
<keyword evidence="4" id="KW-0378">Hydrolase</keyword>
<feature type="domain" description="Endoribonuclease YicC-like N-terminal" evidence="6">
    <location>
        <begin position="1"/>
        <end position="152"/>
    </location>
</feature>
<dbReference type="KEGG" id="rch:RUM_08330"/>
<evidence type="ECO:0000256" key="1">
    <source>
        <dbReference type="ARBA" id="ARBA00001968"/>
    </source>
</evidence>
<dbReference type="Pfam" id="PF03755">
    <property type="entry name" value="YicC-like_N"/>
    <property type="match status" value="1"/>
</dbReference>
<evidence type="ECO:0000313" key="9">
    <source>
        <dbReference type="Proteomes" id="UP000007054"/>
    </source>
</evidence>
<sequence>MTGYGRAQQILDGKEILVEIRAVNHRYFEFSSRVPRAYMYLDEKLKSLLQGRVARGKTEVCVTINRIDGSDAKIQVNMGTAQGYLQALRDANETLHLQDDLKLTDLIRFPEIFIVQKAVENEEAVWEEIRQVASAALDRFVTMREAEGARLKADIKSKLDAISGMVAVVEEASPRMTEQYRNRLYAKLEELLGSNGFDQQRILTEAAVFSEKVAVDEETVRLRSHIQQFHALLEDEEPVGRKLDFLIQEMNREVNTIGSKAQELTITQTVVNLKSEIEKIREQIQNIE</sequence>
<keyword evidence="9" id="KW-1185">Reference proteome</keyword>
<dbReference type="InterPro" id="IPR013527">
    <property type="entry name" value="YicC-like_N"/>
</dbReference>
<organism evidence="8 9">
    <name type="scientific">Ruminococcus champanellensis (strain DSM 18848 / JCM 17042 / KCTC 15320 / 18P13)</name>
    <dbReference type="NCBI Taxonomy" id="213810"/>
    <lineage>
        <taxon>Bacteria</taxon>
        <taxon>Bacillati</taxon>
        <taxon>Bacillota</taxon>
        <taxon>Clostridia</taxon>
        <taxon>Eubacteriales</taxon>
        <taxon>Oscillospiraceae</taxon>
        <taxon>Ruminococcus</taxon>
    </lineage>
</organism>
<dbReference type="PANTHER" id="PTHR30636">
    <property type="entry name" value="UPF0701 PROTEIN YICC"/>
    <property type="match status" value="1"/>
</dbReference>
<dbReference type="PANTHER" id="PTHR30636:SF3">
    <property type="entry name" value="UPF0701 PROTEIN YICC"/>
    <property type="match status" value="1"/>
</dbReference>
<dbReference type="InterPro" id="IPR005229">
    <property type="entry name" value="YicC/YloC-like"/>
</dbReference>
<evidence type="ECO:0000256" key="4">
    <source>
        <dbReference type="ARBA" id="ARBA00022801"/>
    </source>
</evidence>
<dbReference type="GO" id="GO:0016787">
    <property type="term" value="F:hydrolase activity"/>
    <property type="evidence" value="ECO:0007669"/>
    <property type="project" value="UniProtKB-KW"/>
</dbReference>
<evidence type="ECO:0000259" key="6">
    <source>
        <dbReference type="Pfam" id="PF03755"/>
    </source>
</evidence>
<evidence type="ECO:0008006" key="10">
    <source>
        <dbReference type="Google" id="ProtNLM"/>
    </source>
</evidence>
<dbReference type="GO" id="GO:0004521">
    <property type="term" value="F:RNA endonuclease activity"/>
    <property type="evidence" value="ECO:0007669"/>
    <property type="project" value="InterPro"/>
</dbReference>
<dbReference type="EMBL" id="FP929052">
    <property type="protein sequence ID" value="CBL17015.1"/>
    <property type="molecule type" value="Genomic_DNA"/>
</dbReference>
<protein>
    <recommendedName>
        <fullName evidence="10">TIGR00255 family protein</fullName>
    </recommendedName>
</protein>
<evidence type="ECO:0000256" key="5">
    <source>
        <dbReference type="ARBA" id="ARBA00035648"/>
    </source>
</evidence>
<reference evidence="8" key="2">
    <citation type="submission" date="2010-03" db="EMBL/GenBank/DDBJ databases">
        <authorList>
            <person name="Pajon A."/>
        </authorList>
    </citation>
    <scope>NUCLEOTIDE SEQUENCE</scope>
    <source>
        <strain evidence="8">Type strain: 18P13</strain>
    </source>
</reference>
<dbReference type="STRING" id="213810.RUM_08330"/>
<keyword evidence="2" id="KW-0540">Nuclease</keyword>
<evidence type="ECO:0000256" key="3">
    <source>
        <dbReference type="ARBA" id="ARBA00022759"/>
    </source>
</evidence>
<evidence type="ECO:0000259" key="7">
    <source>
        <dbReference type="Pfam" id="PF08340"/>
    </source>
</evidence>
<dbReference type="NCBIfam" id="TIGR00255">
    <property type="entry name" value="YicC/YloC family endoribonuclease"/>
    <property type="match status" value="1"/>
</dbReference>
<dbReference type="HOGENOM" id="CLU_076609_1_0_9"/>
<proteinExistence type="inferred from homology"/>
<dbReference type="Pfam" id="PF08340">
    <property type="entry name" value="YicC-like_C"/>
    <property type="match status" value="1"/>
</dbReference>
<feature type="domain" description="Endoribonuclease YicC-like C-terminal" evidence="7">
    <location>
        <begin position="169"/>
        <end position="288"/>
    </location>
</feature>
<gene>
    <name evidence="8" type="ordered locus">RUM_08330</name>
</gene>
<keyword evidence="3" id="KW-0255">Endonuclease</keyword>
<comment type="similarity">
    <text evidence="5">Belongs to the YicC/YloC family.</text>
</comment>